<keyword evidence="1" id="KW-0472">Membrane</keyword>
<feature type="transmembrane region" description="Helical" evidence="1">
    <location>
        <begin position="37"/>
        <end position="57"/>
    </location>
</feature>
<dbReference type="Proteomes" id="UP000439752">
    <property type="component" value="Unassembled WGS sequence"/>
</dbReference>
<evidence type="ECO:0000256" key="1">
    <source>
        <dbReference type="SAM" id="Phobius"/>
    </source>
</evidence>
<name>A0A653IES4_9BACL</name>
<reference evidence="2 3" key="1">
    <citation type="submission" date="2019-10" db="EMBL/GenBank/DDBJ databases">
        <authorList>
            <person name="Karimi E."/>
        </authorList>
    </citation>
    <scope>NUCLEOTIDE SEQUENCE [LARGE SCALE GENOMIC DNA]</scope>
    <source>
        <strain evidence="2">Exiguobacterium sp. 9Y</strain>
    </source>
</reference>
<evidence type="ECO:0000313" key="2">
    <source>
        <dbReference type="EMBL" id="VWX37645.1"/>
    </source>
</evidence>
<keyword evidence="1" id="KW-0812">Transmembrane</keyword>
<sequence>MNKQNRTSSLAARLVAITIGGLIGVSIMYSMQEEFNWGVLLGFIGGALLIGGISAVARKKRHA</sequence>
<keyword evidence="1" id="KW-1133">Transmembrane helix</keyword>
<organism evidence="2 3">
    <name type="scientific">Exiguobacterium oxidotolerans</name>
    <dbReference type="NCBI Taxonomy" id="223958"/>
    <lineage>
        <taxon>Bacteria</taxon>
        <taxon>Bacillati</taxon>
        <taxon>Bacillota</taxon>
        <taxon>Bacilli</taxon>
        <taxon>Bacillales</taxon>
        <taxon>Bacillales Family XII. Incertae Sedis</taxon>
        <taxon>Exiguobacterium</taxon>
    </lineage>
</organism>
<feature type="transmembrane region" description="Helical" evidence="1">
    <location>
        <begin position="12"/>
        <end position="31"/>
    </location>
</feature>
<protein>
    <submittedName>
        <fullName evidence="2">Uncharacterized protein</fullName>
    </submittedName>
</protein>
<proteinExistence type="predicted"/>
<dbReference type="RefSeq" id="WP_159173627.1">
    <property type="nucleotide sequence ID" value="NZ_LR732312.1"/>
</dbReference>
<evidence type="ECO:0000313" key="3">
    <source>
        <dbReference type="Proteomes" id="UP000439752"/>
    </source>
</evidence>
<accession>A0A653IES4</accession>
<dbReference type="EMBL" id="CABWKQ010000027">
    <property type="protein sequence ID" value="VWX37645.1"/>
    <property type="molecule type" value="Genomic_DNA"/>
</dbReference>
<dbReference type="AlphaFoldDB" id="A0A653IES4"/>
<keyword evidence="3" id="KW-1185">Reference proteome</keyword>
<gene>
    <name evidence="2" type="ORF">EXIGUO9Y_330069</name>
</gene>